<comment type="caution">
    <text evidence="2">The sequence shown here is derived from an EMBL/GenBank/DDBJ whole genome shotgun (WGS) entry which is preliminary data.</text>
</comment>
<dbReference type="Pfam" id="PF00753">
    <property type="entry name" value="Lactamase_B"/>
    <property type="match status" value="1"/>
</dbReference>
<protein>
    <submittedName>
        <fullName evidence="2">MBL fold metallo-hydrolase</fullName>
    </submittedName>
</protein>
<reference evidence="2 3" key="1">
    <citation type="journal article" date="2020" name="Cell Host Microbe">
        <title>Functional and Genomic Variation between Human-Derived Isolates of Lachnospiraceae Reveals Inter- and Intra-Species Diversity.</title>
        <authorList>
            <person name="Sorbara M.T."/>
            <person name="Littmann E.R."/>
            <person name="Fontana E."/>
            <person name="Moody T.U."/>
            <person name="Kohout C.E."/>
            <person name="Gjonbalaj M."/>
            <person name="Eaton V."/>
            <person name="Seok R."/>
            <person name="Leiner I.M."/>
            <person name="Pamer E.G."/>
        </authorList>
    </citation>
    <scope>NUCLEOTIDE SEQUENCE [LARGE SCALE GENOMIC DNA]</scope>
    <source>
        <strain evidence="2 3">MSK.1.17</strain>
    </source>
</reference>
<evidence type="ECO:0000313" key="2">
    <source>
        <dbReference type="EMBL" id="NSJ51157.1"/>
    </source>
</evidence>
<dbReference type="PANTHER" id="PTHR42951:SF4">
    <property type="entry name" value="ACYL-COENZYME A THIOESTERASE MBLAC2"/>
    <property type="match status" value="1"/>
</dbReference>
<evidence type="ECO:0000313" key="3">
    <source>
        <dbReference type="Proteomes" id="UP000669239"/>
    </source>
</evidence>
<dbReference type="InterPro" id="IPR036866">
    <property type="entry name" value="RibonucZ/Hydroxyglut_hydro"/>
</dbReference>
<evidence type="ECO:0000259" key="1">
    <source>
        <dbReference type="SMART" id="SM00849"/>
    </source>
</evidence>
<dbReference type="RefSeq" id="WP_165641588.1">
    <property type="nucleotide sequence ID" value="NZ_JAAITT010000036.1"/>
</dbReference>
<name>A0ABX2HP93_9FIRM</name>
<sequence>MFKSAAIPSITVTAALLIGGAVCLYHAFPGYRHPAVTSASAASLAVPSVTQVEINGTPAIFHTYSLNGDTYFKLRDMALSFRGTSKSASVAEDYSDGRITLISNQLYTAVGGEMQPPASSSPAAALSNTASVYYNGREVRTDSYIIDGTAFFTMKDLGGIFGFTYGTDSSGLVRIQTGVPWVPVETIDFSPRHDVMIQNGNGSLTPMDVPYYKVNAVAPGTWQILSDGDYMYLVEGEDEAILIDTGYRTGNIREYCQTITSKPLRYVINTHYHFDHTANNAYFDGAYMSADSAATATIPYPSFSVINFPRDYPIQTVGDGYVFDLGGRTLEVFEIPNHTAGGIALLDRKERILFSGDEIMRADNLSLNCSVQQFADYMAKPAEHRDEFDICCGGPGITDAYAIDHFLANAQYILSGDGAGQPVLPPRWPIPANRYVLMTVRTPGTTRLPWYRRPTQTVLSYMTAAVSQNDIAAKRPIHFSPAWCTMAKRTGKKAFPILFLSYARGSGICLPRRPTRPRRDWDGRFHWQ</sequence>
<gene>
    <name evidence="2" type="ORF">G5B36_20950</name>
</gene>
<dbReference type="InterPro" id="IPR001279">
    <property type="entry name" value="Metallo-B-lactamas"/>
</dbReference>
<dbReference type="SMART" id="SM00849">
    <property type="entry name" value="Lactamase_B"/>
    <property type="match status" value="1"/>
</dbReference>
<feature type="domain" description="Metallo-beta-lactamase" evidence="1">
    <location>
        <begin position="228"/>
        <end position="394"/>
    </location>
</feature>
<dbReference type="SUPFAM" id="SSF56281">
    <property type="entry name" value="Metallo-hydrolase/oxidoreductase"/>
    <property type="match status" value="1"/>
</dbReference>
<dbReference type="Proteomes" id="UP000669239">
    <property type="component" value="Unassembled WGS sequence"/>
</dbReference>
<proteinExistence type="predicted"/>
<dbReference type="InterPro" id="IPR050855">
    <property type="entry name" value="NDM-1-like"/>
</dbReference>
<dbReference type="EMBL" id="JAAITT010000036">
    <property type="protein sequence ID" value="NSJ51157.1"/>
    <property type="molecule type" value="Genomic_DNA"/>
</dbReference>
<keyword evidence="3" id="KW-1185">Reference proteome</keyword>
<dbReference type="Gene3D" id="3.60.15.10">
    <property type="entry name" value="Ribonuclease Z/Hydroxyacylglutathione hydrolase-like"/>
    <property type="match status" value="1"/>
</dbReference>
<organism evidence="2 3">
    <name type="scientific">Enterocloster aldenensis</name>
    <dbReference type="NCBI Taxonomy" id="358742"/>
    <lineage>
        <taxon>Bacteria</taxon>
        <taxon>Bacillati</taxon>
        <taxon>Bacillota</taxon>
        <taxon>Clostridia</taxon>
        <taxon>Lachnospirales</taxon>
        <taxon>Lachnospiraceae</taxon>
        <taxon>Enterocloster</taxon>
    </lineage>
</organism>
<dbReference type="PANTHER" id="PTHR42951">
    <property type="entry name" value="METALLO-BETA-LACTAMASE DOMAIN-CONTAINING"/>
    <property type="match status" value="1"/>
</dbReference>
<accession>A0ABX2HP93</accession>